<accession>A0A7V2ATR0</accession>
<sequence>MLLSYIPLHVHSINSPYDGMITPAELVSRASFLELPAIALTDHWTTYGHFEFFRLAREAGVKPILGAELSHVSLVGAQGRYHLTAIAENDDGYRNLIRLVNAHYTKGREQYVTPEELSEFGRGLIVLTGCLAGEASQAILHGNLGREREVVERLAVIFGKPNVFIEIMNHNLPEERLVFDHLSMLSKRMGIPLVATNNDRYLKKEESEYHHLLGGMRDRKLEAVREPPPAEFYLKREKDIEPFFYEAGEAVRRSGEIADRCEVNPFEPGSISFAATQTPDDTLREMCKRRFLLKFHNRPKEERARLQSTLDKEMQCAEREELSGFLLFLDGLFQQVSNRGIWLEVMGGNLLESIIAYLLDIVPLNPVEYDLALETFATSQRGVPSSLELVTSEPNKEIFASLVAELLPGCRPYYLVFQEEMSLQTIAKELAELLGATENVREELSRILGSDRKQRPLARMLEGSESLTRLYNNNEIVRKALHAAQALRGKICRFNQNSSRLAVLPPETERSVSFVAGTEGERYVLCSPAAIEQL</sequence>
<organism evidence="2">
    <name type="scientific">Eiseniibacteriota bacterium</name>
    <dbReference type="NCBI Taxonomy" id="2212470"/>
    <lineage>
        <taxon>Bacteria</taxon>
        <taxon>Candidatus Eiseniibacteriota</taxon>
    </lineage>
</organism>
<dbReference type="InterPro" id="IPR004805">
    <property type="entry name" value="DnaE2/DnaE/PolC"/>
</dbReference>
<dbReference type="GO" id="GO:0006260">
    <property type="term" value="P:DNA replication"/>
    <property type="evidence" value="ECO:0007669"/>
    <property type="project" value="InterPro"/>
</dbReference>
<dbReference type="InterPro" id="IPR004013">
    <property type="entry name" value="PHP_dom"/>
</dbReference>
<proteinExistence type="predicted"/>
<dbReference type="GO" id="GO:0008408">
    <property type="term" value="F:3'-5' exonuclease activity"/>
    <property type="evidence" value="ECO:0007669"/>
    <property type="project" value="InterPro"/>
</dbReference>
<comment type="caution">
    <text evidence="2">The sequence shown here is derived from an EMBL/GenBank/DDBJ whole genome shotgun (WGS) entry which is preliminary data.</text>
</comment>
<gene>
    <name evidence="2" type="ORF">ENO08_01365</name>
</gene>
<dbReference type="EMBL" id="DSEC01000096">
    <property type="protein sequence ID" value="HER43093.1"/>
    <property type="molecule type" value="Genomic_DNA"/>
</dbReference>
<dbReference type="Proteomes" id="UP000886069">
    <property type="component" value="Unassembled WGS sequence"/>
</dbReference>
<dbReference type="InterPro" id="IPR011708">
    <property type="entry name" value="DNA_pol3_alpha_NTPase_dom"/>
</dbReference>
<dbReference type="SMART" id="SM00481">
    <property type="entry name" value="POLIIIAc"/>
    <property type="match status" value="1"/>
</dbReference>
<protein>
    <submittedName>
        <fullName evidence="2">PHP domain-containing protein</fullName>
    </submittedName>
</protein>
<dbReference type="Pfam" id="PF07733">
    <property type="entry name" value="DNA_pol3_alpha"/>
    <property type="match status" value="1"/>
</dbReference>
<dbReference type="InterPro" id="IPR016195">
    <property type="entry name" value="Pol/histidinol_Pase-like"/>
</dbReference>
<dbReference type="AlphaFoldDB" id="A0A7V2ATR0"/>
<feature type="domain" description="Polymerase/histidinol phosphatase N-terminal" evidence="1">
    <location>
        <begin position="6"/>
        <end position="73"/>
    </location>
</feature>
<evidence type="ECO:0000259" key="1">
    <source>
        <dbReference type="SMART" id="SM00481"/>
    </source>
</evidence>
<feature type="non-terminal residue" evidence="2">
    <location>
        <position position="534"/>
    </location>
</feature>
<dbReference type="Gene3D" id="3.20.20.140">
    <property type="entry name" value="Metal-dependent hydrolases"/>
    <property type="match status" value="1"/>
</dbReference>
<evidence type="ECO:0000313" key="2">
    <source>
        <dbReference type="EMBL" id="HER43093.1"/>
    </source>
</evidence>
<dbReference type="Pfam" id="PF02811">
    <property type="entry name" value="PHP"/>
    <property type="match status" value="1"/>
</dbReference>
<reference evidence="2" key="1">
    <citation type="journal article" date="2020" name="mSystems">
        <title>Genome- and Community-Level Interaction Insights into Carbon Utilization and Element Cycling Functions of Hydrothermarchaeota in Hydrothermal Sediment.</title>
        <authorList>
            <person name="Zhou Z."/>
            <person name="Liu Y."/>
            <person name="Xu W."/>
            <person name="Pan J."/>
            <person name="Luo Z.H."/>
            <person name="Li M."/>
        </authorList>
    </citation>
    <scope>NUCLEOTIDE SEQUENCE [LARGE SCALE GENOMIC DNA]</scope>
    <source>
        <strain evidence="2">SpSt-1233</strain>
    </source>
</reference>
<name>A0A7V2ATR0_UNCEI</name>
<dbReference type="InterPro" id="IPR003141">
    <property type="entry name" value="Pol/His_phosphatase_N"/>
</dbReference>
<dbReference type="PANTHER" id="PTHR32294">
    <property type="entry name" value="DNA POLYMERASE III SUBUNIT ALPHA"/>
    <property type="match status" value="1"/>
</dbReference>
<dbReference type="SUPFAM" id="SSF89550">
    <property type="entry name" value="PHP domain-like"/>
    <property type="match status" value="1"/>
</dbReference>